<protein>
    <submittedName>
        <fullName evidence="2">Alginate and motility regulator</fullName>
    </submittedName>
</protein>
<dbReference type="InterPro" id="IPR010985">
    <property type="entry name" value="Ribbon_hlx_hlx"/>
</dbReference>
<proteinExistence type="predicted"/>
<evidence type="ECO:0000256" key="1">
    <source>
        <dbReference type="SAM" id="MobiDB-lite"/>
    </source>
</evidence>
<evidence type="ECO:0000313" key="2">
    <source>
        <dbReference type="EMBL" id="DAF43202.1"/>
    </source>
</evidence>
<organism evidence="2">
    <name type="scientific">Siphoviridae sp. ctLeh52</name>
    <dbReference type="NCBI Taxonomy" id="2827849"/>
    <lineage>
        <taxon>Viruses</taxon>
        <taxon>Duplodnaviria</taxon>
        <taxon>Heunggongvirae</taxon>
        <taxon>Uroviricota</taxon>
        <taxon>Caudoviricetes</taxon>
    </lineage>
</organism>
<reference evidence="2" key="1">
    <citation type="journal article" date="2021" name="Proc. Natl. Acad. Sci. U.S.A.">
        <title>A Catalog of Tens of Thousands of Viruses from Human Metagenomes Reveals Hidden Associations with Chronic Diseases.</title>
        <authorList>
            <person name="Tisza M.J."/>
            <person name="Buck C.B."/>
        </authorList>
    </citation>
    <scope>NUCLEOTIDE SEQUENCE</scope>
    <source>
        <strain evidence="2">CtLeh52</strain>
    </source>
</reference>
<accession>A0A8S5RXP7</accession>
<dbReference type="SUPFAM" id="SSF47598">
    <property type="entry name" value="Ribbon-helix-helix"/>
    <property type="match status" value="1"/>
</dbReference>
<feature type="region of interest" description="Disordered" evidence="1">
    <location>
        <begin position="1"/>
        <end position="29"/>
    </location>
</feature>
<dbReference type="EMBL" id="BK032499">
    <property type="protein sequence ID" value="DAF43202.1"/>
    <property type="molecule type" value="Genomic_DNA"/>
</dbReference>
<sequence>MSRIYNKGVTRKEVKNMSPVGRPKAEKPKANRFSIRLDDETEQKLEKYCKEHQITKGEAIRQGIHLLLAKK</sequence>
<name>A0A8S5RXP7_9CAUD</name>
<dbReference type="GO" id="GO:0006355">
    <property type="term" value="P:regulation of DNA-templated transcription"/>
    <property type="evidence" value="ECO:0007669"/>
    <property type="project" value="InterPro"/>
</dbReference>